<evidence type="ECO:0000313" key="6">
    <source>
        <dbReference type="Ensembl" id="ENSELUP00000085375.1"/>
    </source>
</evidence>
<evidence type="ECO:0000256" key="4">
    <source>
        <dbReference type="ARBA" id="ARBA00023224"/>
    </source>
</evidence>
<dbReference type="PANTHER" id="PTHR24248">
    <property type="entry name" value="ADRENERGIC RECEPTOR-RELATED G-PROTEIN COUPLED RECEPTOR"/>
    <property type="match status" value="1"/>
</dbReference>
<keyword evidence="7" id="KW-1185">Reference proteome</keyword>
<evidence type="ECO:0000256" key="3">
    <source>
        <dbReference type="ARBA" id="ARBA00023170"/>
    </source>
</evidence>
<evidence type="ECO:0000256" key="5">
    <source>
        <dbReference type="SAM" id="Phobius"/>
    </source>
</evidence>
<keyword evidence="5" id="KW-0472">Membrane</keyword>
<dbReference type="Proteomes" id="UP000265140">
    <property type="component" value="Chromosome 12"/>
</dbReference>
<dbReference type="AlphaFoldDB" id="A0AAY5KAV8"/>
<reference evidence="6" key="3">
    <citation type="submission" date="2025-09" db="UniProtKB">
        <authorList>
            <consortium name="Ensembl"/>
        </authorList>
    </citation>
    <scope>IDENTIFICATION</scope>
</reference>
<dbReference type="Ensembl" id="ENSELUT00000102436.1">
    <property type="protein sequence ID" value="ENSELUP00000085375.1"/>
    <property type="gene ID" value="ENSELUG00000043786.1"/>
</dbReference>
<organism evidence="6 7">
    <name type="scientific">Esox lucius</name>
    <name type="common">Northern pike</name>
    <dbReference type="NCBI Taxonomy" id="8010"/>
    <lineage>
        <taxon>Eukaryota</taxon>
        <taxon>Metazoa</taxon>
        <taxon>Chordata</taxon>
        <taxon>Craniata</taxon>
        <taxon>Vertebrata</taxon>
        <taxon>Euteleostomi</taxon>
        <taxon>Actinopterygii</taxon>
        <taxon>Neopterygii</taxon>
        <taxon>Teleostei</taxon>
        <taxon>Protacanthopterygii</taxon>
        <taxon>Esociformes</taxon>
        <taxon>Esocidae</taxon>
        <taxon>Esox</taxon>
    </lineage>
</organism>
<protein>
    <recommendedName>
        <fullName evidence="8">G-protein coupled receptors family 1 profile domain-containing protein</fullName>
    </recommendedName>
</protein>
<name>A0AAY5KAV8_ESOLU</name>
<evidence type="ECO:0000256" key="2">
    <source>
        <dbReference type="ARBA" id="ARBA00023040"/>
    </source>
</evidence>
<keyword evidence="3" id="KW-0675">Receptor</keyword>
<reference evidence="6" key="2">
    <citation type="submission" date="2025-08" db="UniProtKB">
        <authorList>
            <consortium name="Ensembl"/>
        </authorList>
    </citation>
    <scope>IDENTIFICATION</scope>
</reference>
<sequence>MEPSNQSCSWPEVDYGQVLNVFFMLFLSVAITLGNAVSLTIFLGSRHFRTPQGYLKASLATADLSVGVLVIPYSIYTETETLLAGREGVKVD</sequence>
<dbReference type="SUPFAM" id="SSF81321">
    <property type="entry name" value="Family A G protein-coupled receptor-like"/>
    <property type="match status" value="1"/>
</dbReference>
<comment type="subcellular location">
    <subcellularLocation>
        <location evidence="1">Membrane</location>
        <topology evidence="1">Multi-pass membrane protein</topology>
    </subcellularLocation>
</comment>
<accession>A0AAY5KAV8</accession>
<keyword evidence="4" id="KW-0807">Transducer</keyword>
<dbReference type="GeneTree" id="ENSGT00980000199297"/>
<dbReference type="Gene3D" id="1.20.1070.10">
    <property type="entry name" value="Rhodopsin 7-helix transmembrane proteins"/>
    <property type="match status" value="1"/>
</dbReference>
<evidence type="ECO:0000313" key="7">
    <source>
        <dbReference type="Proteomes" id="UP000265140"/>
    </source>
</evidence>
<reference evidence="6 7" key="1">
    <citation type="submission" date="2020-02" db="EMBL/GenBank/DDBJ databases">
        <title>Esox lucius (northern pike) genome, fEsoLuc1, primary haplotype.</title>
        <authorList>
            <person name="Myers G."/>
            <person name="Karagic N."/>
            <person name="Meyer A."/>
            <person name="Pippel M."/>
            <person name="Reichard M."/>
            <person name="Winkler S."/>
            <person name="Tracey A."/>
            <person name="Sims Y."/>
            <person name="Howe K."/>
            <person name="Rhie A."/>
            <person name="Formenti G."/>
            <person name="Durbin R."/>
            <person name="Fedrigo O."/>
            <person name="Jarvis E.D."/>
        </authorList>
    </citation>
    <scope>NUCLEOTIDE SEQUENCE [LARGE SCALE GENOMIC DNA]</scope>
</reference>
<feature type="transmembrane region" description="Helical" evidence="5">
    <location>
        <begin position="54"/>
        <end position="76"/>
    </location>
</feature>
<evidence type="ECO:0008006" key="8">
    <source>
        <dbReference type="Google" id="ProtNLM"/>
    </source>
</evidence>
<feature type="transmembrane region" description="Helical" evidence="5">
    <location>
        <begin position="20"/>
        <end position="42"/>
    </location>
</feature>
<keyword evidence="5" id="KW-0812">Transmembrane</keyword>
<proteinExistence type="predicted"/>
<keyword evidence="5" id="KW-1133">Transmembrane helix</keyword>
<keyword evidence="2" id="KW-0297">G-protein coupled receptor</keyword>
<evidence type="ECO:0000256" key="1">
    <source>
        <dbReference type="ARBA" id="ARBA00004141"/>
    </source>
</evidence>
<dbReference type="GO" id="GO:0004930">
    <property type="term" value="F:G protein-coupled receptor activity"/>
    <property type="evidence" value="ECO:0007669"/>
    <property type="project" value="UniProtKB-KW"/>
</dbReference>
<dbReference type="GO" id="GO:0005886">
    <property type="term" value="C:plasma membrane"/>
    <property type="evidence" value="ECO:0007669"/>
    <property type="project" value="TreeGrafter"/>
</dbReference>